<evidence type="ECO:0000313" key="2">
    <source>
        <dbReference type="Proteomes" id="UP000471648"/>
    </source>
</evidence>
<dbReference type="EMBL" id="JAAGME010001459">
    <property type="protein sequence ID" value="NEB72114.1"/>
    <property type="molecule type" value="Genomic_DNA"/>
</dbReference>
<dbReference type="RefSeq" id="WP_164358887.1">
    <property type="nucleotide sequence ID" value="NZ_JAAGME010001459.1"/>
</dbReference>
<reference evidence="1 2" key="1">
    <citation type="submission" date="2020-01" db="EMBL/GenBank/DDBJ databases">
        <title>Insect and environment-associated Actinomycetes.</title>
        <authorList>
            <person name="Currrie C."/>
            <person name="Chevrette M."/>
            <person name="Carlson C."/>
            <person name="Stubbendieck R."/>
            <person name="Wendt-Pienkowski E."/>
        </authorList>
    </citation>
    <scope>NUCLEOTIDE SEQUENCE [LARGE SCALE GENOMIC DNA]</scope>
    <source>
        <strain evidence="1 2">SID14438</strain>
    </source>
</reference>
<proteinExistence type="predicted"/>
<organism evidence="1 2">
    <name type="scientific">Streptomyces microflavus</name>
    <name type="common">Streptomyces lipmanii</name>
    <dbReference type="NCBI Taxonomy" id="1919"/>
    <lineage>
        <taxon>Bacteria</taxon>
        <taxon>Bacillati</taxon>
        <taxon>Actinomycetota</taxon>
        <taxon>Actinomycetes</taxon>
        <taxon>Kitasatosporales</taxon>
        <taxon>Streptomycetaceae</taxon>
        <taxon>Streptomyces</taxon>
    </lineage>
</organism>
<dbReference type="AlphaFoldDB" id="A0A6N9VGW2"/>
<protein>
    <recommendedName>
        <fullName evidence="3">Molybdopterin dinucleotide-binding domain-containing protein</fullName>
    </recommendedName>
</protein>
<gene>
    <name evidence="1" type="ORF">G3I39_34345</name>
</gene>
<dbReference type="Proteomes" id="UP000471648">
    <property type="component" value="Unassembled WGS sequence"/>
</dbReference>
<name>A0A6N9VGW2_STRMI</name>
<sequence>LAEGDRVDLVSVWEGGVERRAEGFQVVPYPASRGSAAAYYPETQVLVPLESVADISNQPTSKGVLVRLDPAR</sequence>
<accession>A0A6N9VGW2</accession>
<evidence type="ECO:0008006" key="3">
    <source>
        <dbReference type="Google" id="ProtNLM"/>
    </source>
</evidence>
<feature type="non-terminal residue" evidence="1">
    <location>
        <position position="1"/>
    </location>
</feature>
<evidence type="ECO:0000313" key="1">
    <source>
        <dbReference type="EMBL" id="NEB72114.1"/>
    </source>
</evidence>
<comment type="caution">
    <text evidence="1">The sequence shown here is derived from an EMBL/GenBank/DDBJ whole genome shotgun (WGS) entry which is preliminary data.</text>
</comment>